<evidence type="ECO:0000313" key="9">
    <source>
        <dbReference type="Proteomes" id="UP000277928"/>
    </source>
</evidence>
<dbReference type="EMBL" id="UYRX01002044">
    <property type="protein sequence ID" value="VDM92623.1"/>
    <property type="molecule type" value="Genomic_DNA"/>
</dbReference>
<keyword evidence="4" id="KW-1133">Transmembrane helix</keyword>
<feature type="region of interest" description="Disordered" evidence="7">
    <location>
        <begin position="307"/>
        <end position="326"/>
    </location>
</feature>
<evidence type="ECO:0000256" key="1">
    <source>
        <dbReference type="ARBA" id="ARBA00004141"/>
    </source>
</evidence>
<proteinExistence type="inferred from homology"/>
<feature type="compositionally biased region" description="Basic and acidic residues" evidence="7">
    <location>
        <begin position="314"/>
        <end position="326"/>
    </location>
</feature>
<dbReference type="OMA" id="YAYEDDY"/>
<keyword evidence="6" id="KW-0325">Glycoprotein</keyword>
<accession>A0A3P7JNA9</accession>
<sequence length="465" mass="53334">MQQNYQYDVVREKRSTDFENSNIHGPPIVPVKSVNDERDDESIDASLDNAFDRRFQVVIQTPAAKGINALTKESLLKHVQIMEEIADFRVEMYGENWTLADICFKPPSPKLSHGPFAGVMTKLLDRLIPCIWITPIDCFWEGSKPLGPSPPLILGPDIHAFITSLPKGNITWKNLDPSAVLREVSTLFDLGTVFNLFERAGIGAAYLDRWCIDPLDPECPATAPNAFNYCSAFNKFQHWNVAKPKNEQIVLETEVIAVDKSDSHDDTMQILDDIFGKKRRKREMVASTMKTNVKNYTEDESSDYYDAYEDDDYDSSHNDTKSKEEITNGEQCARYGKSFLKWLNQNEHRWDEFLKLDEMPKYPDYGKIMTGGCRGFARKTMVWPEDLIVGGVKRQDQKLISAEAFQSIFLVASGNDVFLRYKVPKPDLKPNLNVNSWSPHRASQVVSAWQRNFTQHIYEHRWNTE</sequence>
<dbReference type="GO" id="GO:0005119">
    <property type="term" value="F:smoothened binding"/>
    <property type="evidence" value="ECO:0007669"/>
    <property type="project" value="TreeGrafter"/>
</dbReference>
<evidence type="ECO:0000256" key="3">
    <source>
        <dbReference type="ARBA" id="ARBA00022692"/>
    </source>
</evidence>
<feature type="region of interest" description="Disordered" evidence="7">
    <location>
        <begin position="16"/>
        <end position="36"/>
    </location>
</feature>
<evidence type="ECO:0000313" key="8">
    <source>
        <dbReference type="EMBL" id="VDM92623.1"/>
    </source>
</evidence>
<dbReference type="GO" id="GO:0008158">
    <property type="term" value="F:hedgehog receptor activity"/>
    <property type="evidence" value="ECO:0007669"/>
    <property type="project" value="TreeGrafter"/>
</dbReference>
<protein>
    <submittedName>
        <fullName evidence="8">Uncharacterized protein</fullName>
    </submittedName>
</protein>
<keyword evidence="3" id="KW-0812">Transmembrane</keyword>
<dbReference type="GO" id="GO:0045879">
    <property type="term" value="P:negative regulation of smoothened signaling pathway"/>
    <property type="evidence" value="ECO:0007669"/>
    <property type="project" value="TreeGrafter"/>
</dbReference>
<evidence type="ECO:0000256" key="4">
    <source>
        <dbReference type="ARBA" id="ARBA00022989"/>
    </source>
</evidence>
<dbReference type="GO" id="GO:0097108">
    <property type="term" value="F:hedgehog family protein binding"/>
    <property type="evidence" value="ECO:0007669"/>
    <property type="project" value="TreeGrafter"/>
</dbReference>
<comment type="similarity">
    <text evidence="2">Belongs to the patched family.</text>
</comment>
<gene>
    <name evidence="8" type="ORF">NLS_LOCUS9864</name>
</gene>
<keyword evidence="9" id="KW-1185">Reference proteome</keyword>
<dbReference type="PANTHER" id="PTHR46022">
    <property type="entry name" value="PROTEIN PATCHED"/>
    <property type="match status" value="1"/>
</dbReference>
<evidence type="ECO:0000256" key="2">
    <source>
        <dbReference type="ARBA" id="ARBA00005585"/>
    </source>
</evidence>
<dbReference type="STRING" id="42156.A0A3P7JNA9"/>
<keyword evidence="5" id="KW-0472">Membrane</keyword>
<dbReference type="OrthoDB" id="5873834at2759"/>
<evidence type="ECO:0000256" key="7">
    <source>
        <dbReference type="SAM" id="MobiDB-lite"/>
    </source>
</evidence>
<name>A0A3P7JNA9_LITSI</name>
<dbReference type="AlphaFoldDB" id="A0A3P7JNA9"/>
<evidence type="ECO:0000256" key="5">
    <source>
        <dbReference type="ARBA" id="ARBA00023136"/>
    </source>
</evidence>
<organism evidence="8 9">
    <name type="scientific">Litomosoides sigmodontis</name>
    <name type="common">Filarial nematode worm</name>
    <dbReference type="NCBI Taxonomy" id="42156"/>
    <lineage>
        <taxon>Eukaryota</taxon>
        <taxon>Metazoa</taxon>
        <taxon>Ecdysozoa</taxon>
        <taxon>Nematoda</taxon>
        <taxon>Chromadorea</taxon>
        <taxon>Rhabditida</taxon>
        <taxon>Spirurina</taxon>
        <taxon>Spiruromorpha</taxon>
        <taxon>Filarioidea</taxon>
        <taxon>Onchocercidae</taxon>
        <taxon>Litomosoides</taxon>
    </lineage>
</organism>
<reference evidence="8 9" key="1">
    <citation type="submission" date="2018-08" db="EMBL/GenBank/DDBJ databases">
        <authorList>
            <person name="Laetsch R D."/>
            <person name="Stevens L."/>
            <person name="Kumar S."/>
            <person name="Blaxter L. M."/>
        </authorList>
    </citation>
    <scope>NUCLEOTIDE SEQUENCE [LARGE SCALE GENOMIC DNA]</scope>
</reference>
<comment type="subcellular location">
    <subcellularLocation>
        <location evidence="1">Membrane</location>
        <topology evidence="1">Multi-pass membrane protein</topology>
    </subcellularLocation>
</comment>
<dbReference type="Proteomes" id="UP000277928">
    <property type="component" value="Unassembled WGS sequence"/>
</dbReference>
<feature type="non-terminal residue" evidence="8">
    <location>
        <position position="465"/>
    </location>
</feature>
<dbReference type="PANTHER" id="PTHR46022:SF6">
    <property type="entry name" value="PROTEIN PATCHED HOMOLOG 3"/>
    <property type="match status" value="1"/>
</dbReference>
<evidence type="ECO:0000256" key="6">
    <source>
        <dbReference type="ARBA" id="ARBA00023180"/>
    </source>
</evidence>
<dbReference type="GO" id="GO:0005886">
    <property type="term" value="C:plasma membrane"/>
    <property type="evidence" value="ECO:0007669"/>
    <property type="project" value="TreeGrafter"/>
</dbReference>